<evidence type="ECO:0000313" key="1">
    <source>
        <dbReference type="EMBL" id="QBQ55273.1"/>
    </source>
</evidence>
<dbReference type="InterPro" id="IPR021409">
    <property type="entry name" value="DUF3047"/>
</dbReference>
<dbReference type="AlphaFoldDB" id="A0A4P7BYL4"/>
<keyword evidence="2" id="KW-1185">Reference proteome</keyword>
<dbReference type="RefSeq" id="WP_134358536.1">
    <property type="nucleotide sequence ID" value="NZ_CP038033.1"/>
</dbReference>
<reference evidence="1 2" key="1">
    <citation type="submission" date="2019-03" db="EMBL/GenBank/DDBJ databases">
        <title>The genome sequence of Nitrosococcus wardiae strain D1FHST reveals the archetypal metabolic capacity of ammonia-oxidizing Gammaproteobacteria.</title>
        <authorList>
            <person name="Wang L."/>
            <person name="Lim C.K."/>
            <person name="Hanson T.E."/>
            <person name="Dang H."/>
            <person name="Klotz M.G."/>
        </authorList>
    </citation>
    <scope>NUCLEOTIDE SEQUENCE [LARGE SCALE GENOMIC DNA]</scope>
    <source>
        <strain evidence="1 2">D1FHS</strain>
    </source>
</reference>
<dbReference type="Pfam" id="PF11249">
    <property type="entry name" value="DUF3047"/>
    <property type="match status" value="1"/>
</dbReference>
<evidence type="ECO:0000313" key="2">
    <source>
        <dbReference type="Proteomes" id="UP000294325"/>
    </source>
</evidence>
<dbReference type="KEGG" id="nwr:E3U44_12700"/>
<organism evidence="1 2">
    <name type="scientific">Nitrosococcus wardiae</name>
    <dbReference type="NCBI Taxonomy" id="1814290"/>
    <lineage>
        <taxon>Bacteria</taxon>
        <taxon>Pseudomonadati</taxon>
        <taxon>Pseudomonadota</taxon>
        <taxon>Gammaproteobacteria</taxon>
        <taxon>Chromatiales</taxon>
        <taxon>Chromatiaceae</taxon>
        <taxon>Nitrosococcus</taxon>
    </lineage>
</organism>
<proteinExistence type="predicted"/>
<dbReference type="OrthoDB" id="9775969at2"/>
<protein>
    <submittedName>
        <fullName evidence="1">DUF3047 domain-containing protein</fullName>
    </submittedName>
</protein>
<name>A0A4P7BYL4_9GAMM</name>
<dbReference type="EMBL" id="CP038033">
    <property type="protein sequence ID" value="QBQ55273.1"/>
    <property type="molecule type" value="Genomic_DNA"/>
</dbReference>
<gene>
    <name evidence="1" type="ORF">E3U44_12700</name>
</gene>
<sequence length="253" mass="28876">MFAELLFRNKERLLRTAFAALWGLTAGITPVQAEDVQLGFQDAAAWKQWKKITFPRTAETQYIFKEEIQAVCALAEDSASGMAIEFPGTLEEYPLLSWEWKIDRVLEKGDTRKKEGDDYAARIYINFERDVRLSWWERTKAAVFETFYGQDIPGQTLNFIWANQLEIGKIVSSPYTEHAQMVALQRGNNRAGEWVRQEVNILQGYQQAFKADPPPVHSVAIMTDSDDTGETVRACFRNLVVKSNTALPKPPIH</sequence>
<dbReference type="Proteomes" id="UP000294325">
    <property type="component" value="Chromosome"/>
</dbReference>
<accession>A0A4P7BYL4</accession>